<dbReference type="RefSeq" id="XP_041191566.1">
    <property type="nucleotide sequence ID" value="XM_041336034.1"/>
</dbReference>
<sequence>MGTWFYRNGASRCHLGAAYWPVWLMRSDLSLPLVPIMSDPSASSLSFSSDRSDFNSLCWNYSFQNHTEQWRAASLRTACVPVFLFINIGYSMWLVDMDSGHGLIMIIIAIISSLIYIAARITLIILMMLSLRSLPPGVYDTVDWTRFVPHF</sequence>
<feature type="transmembrane region" description="Helical" evidence="1">
    <location>
        <begin position="73"/>
        <end position="95"/>
    </location>
</feature>
<dbReference type="AlphaFoldDB" id="A0A9P7E837"/>
<proteinExistence type="predicted"/>
<name>A0A9P7E837_9AGAM</name>
<feature type="transmembrane region" description="Helical" evidence="1">
    <location>
        <begin position="101"/>
        <end position="126"/>
    </location>
</feature>
<protein>
    <submittedName>
        <fullName evidence="2">Uncharacterized protein</fullName>
    </submittedName>
</protein>
<evidence type="ECO:0000313" key="2">
    <source>
        <dbReference type="EMBL" id="KAG1813930.1"/>
    </source>
</evidence>
<keyword evidence="1" id="KW-1133">Transmembrane helix</keyword>
<dbReference type="Proteomes" id="UP000807769">
    <property type="component" value="Unassembled WGS sequence"/>
</dbReference>
<dbReference type="EMBL" id="JABBWG010000022">
    <property type="protein sequence ID" value="KAG1813930.1"/>
    <property type="molecule type" value="Genomic_DNA"/>
</dbReference>
<evidence type="ECO:0000256" key="1">
    <source>
        <dbReference type="SAM" id="Phobius"/>
    </source>
</evidence>
<gene>
    <name evidence="2" type="ORF">BJ212DRAFT_1364586</name>
</gene>
<keyword evidence="1" id="KW-0472">Membrane</keyword>
<comment type="caution">
    <text evidence="2">The sequence shown here is derived from an EMBL/GenBank/DDBJ whole genome shotgun (WGS) entry which is preliminary data.</text>
</comment>
<reference evidence="2" key="1">
    <citation type="journal article" date="2020" name="New Phytol.">
        <title>Comparative genomics reveals dynamic genome evolution in host specialist ectomycorrhizal fungi.</title>
        <authorList>
            <person name="Lofgren L.A."/>
            <person name="Nguyen N.H."/>
            <person name="Vilgalys R."/>
            <person name="Ruytinx J."/>
            <person name="Liao H.L."/>
            <person name="Branco S."/>
            <person name="Kuo A."/>
            <person name="LaButti K."/>
            <person name="Lipzen A."/>
            <person name="Andreopoulos W."/>
            <person name="Pangilinan J."/>
            <person name="Riley R."/>
            <person name="Hundley H."/>
            <person name="Na H."/>
            <person name="Barry K."/>
            <person name="Grigoriev I.V."/>
            <person name="Stajich J.E."/>
            <person name="Kennedy P.G."/>
        </authorList>
    </citation>
    <scope>NUCLEOTIDE SEQUENCE</scope>
    <source>
        <strain evidence="2">MN1</strain>
    </source>
</reference>
<keyword evidence="1" id="KW-0812">Transmembrane</keyword>
<keyword evidence="3" id="KW-1185">Reference proteome</keyword>
<evidence type="ECO:0000313" key="3">
    <source>
        <dbReference type="Proteomes" id="UP000807769"/>
    </source>
</evidence>
<dbReference type="GeneID" id="64630051"/>
<dbReference type="PANTHER" id="PTHR35043:SF8">
    <property type="entry name" value="DUF4220 DOMAIN-CONTAINING PROTEIN"/>
    <property type="match status" value="1"/>
</dbReference>
<dbReference type="PANTHER" id="PTHR35043">
    <property type="entry name" value="TRANSCRIPTION FACTOR DOMAIN-CONTAINING PROTEIN"/>
    <property type="match status" value="1"/>
</dbReference>
<accession>A0A9P7E837</accession>
<organism evidence="2 3">
    <name type="scientific">Suillus subaureus</name>
    <dbReference type="NCBI Taxonomy" id="48587"/>
    <lineage>
        <taxon>Eukaryota</taxon>
        <taxon>Fungi</taxon>
        <taxon>Dikarya</taxon>
        <taxon>Basidiomycota</taxon>
        <taxon>Agaricomycotina</taxon>
        <taxon>Agaricomycetes</taxon>
        <taxon>Agaricomycetidae</taxon>
        <taxon>Boletales</taxon>
        <taxon>Suillineae</taxon>
        <taxon>Suillaceae</taxon>
        <taxon>Suillus</taxon>
    </lineage>
</organism>